<name>A0A9W7FZL8_9STRA</name>
<dbReference type="PANTHER" id="PTHR10794:SF63">
    <property type="entry name" value="ALPHA_BETA HYDROLASE 1, ISOFORM A"/>
    <property type="match status" value="1"/>
</dbReference>
<feature type="transmembrane region" description="Helical" evidence="2">
    <location>
        <begin position="40"/>
        <end position="56"/>
    </location>
</feature>
<reference evidence="4" key="1">
    <citation type="journal article" date="2023" name="Commun. Biol.">
        <title>Genome analysis of Parmales, the sister group of diatoms, reveals the evolutionary specialization of diatoms from phago-mixotrophs to photoautotrophs.</title>
        <authorList>
            <person name="Ban H."/>
            <person name="Sato S."/>
            <person name="Yoshikawa S."/>
            <person name="Yamada K."/>
            <person name="Nakamura Y."/>
            <person name="Ichinomiya M."/>
            <person name="Sato N."/>
            <person name="Blanc-Mathieu R."/>
            <person name="Endo H."/>
            <person name="Kuwata A."/>
            <person name="Ogata H."/>
        </authorList>
    </citation>
    <scope>NUCLEOTIDE SEQUENCE [LARGE SCALE GENOMIC DNA]</scope>
</reference>
<keyword evidence="2" id="KW-0472">Membrane</keyword>
<protein>
    <recommendedName>
        <fullName evidence="5">AB hydrolase-1 domain-containing protein</fullName>
    </recommendedName>
</protein>
<dbReference type="EMBL" id="BRYA01000594">
    <property type="protein sequence ID" value="GMI24833.1"/>
    <property type="molecule type" value="Genomic_DNA"/>
</dbReference>
<evidence type="ECO:0000313" key="4">
    <source>
        <dbReference type="Proteomes" id="UP001165065"/>
    </source>
</evidence>
<accession>A0A9W7FZL8</accession>
<dbReference type="PANTHER" id="PTHR10794">
    <property type="entry name" value="ABHYDROLASE DOMAIN-CONTAINING PROTEIN"/>
    <property type="match status" value="1"/>
</dbReference>
<dbReference type="Proteomes" id="UP001165065">
    <property type="component" value="Unassembled WGS sequence"/>
</dbReference>
<comment type="caution">
    <text evidence="3">The sequence shown here is derived from an EMBL/GenBank/DDBJ whole genome shotgun (WGS) entry which is preliminary data.</text>
</comment>
<keyword evidence="2" id="KW-0812">Transmembrane</keyword>
<evidence type="ECO:0000256" key="2">
    <source>
        <dbReference type="SAM" id="Phobius"/>
    </source>
</evidence>
<dbReference type="OrthoDB" id="247542at2759"/>
<dbReference type="SUPFAM" id="SSF53474">
    <property type="entry name" value="alpha/beta-Hydrolases"/>
    <property type="match status" value="1"/>
</dbReference>
<dbReference type="InterPro" id="IPR050960">
    <property type="entry name" value="AB_hydrolase_4_sf"/>
</dbReference>
<keyword evidence="4" id="KW-1185">Reference proteome</keyword>
<dbReference type="GO" id="GO:0034338">
    <property type="term" value="F:short-chain carboxylesterase activity"/>
    <property type="evidence" value="ECO:0007669"/>
    <property type="project" value="TreeGrafter"/>
</dbReference>
<dbReference type="InterPro" id="IPR029058">
    <property type="entry name" value="AB_hydrolase_fold"/>
</dbReference>
<feature type="transmembrane region" description="Helical" evidence="2">
    <location>
        <begin position="6"/>
        <end position="28"/>
    </location>
</feature>
<dbReference type="Gene3D" id="3.40.50.1820">
    <property type="entry name" value="alpha/beta hydrolase"/>
    <property type="match status" value="1"/>
</dbReference>
<organism evidence="3 4">
    <name type="scientific">Triparma columacea</name>
    <dbReference type="NCBI Taxonomy" id="722753"/>
    <lineage>
        <taxon>Eukaryota</taxon>
        <taxon>Sar</taxon>
        <taxon>Stramenopiles</taxon>
        <taxon>Ochrophyta</taxon>
        <taxon>Bolidophyceae</taxon>
        <taxon>Parmales</taxon>
        <taxon>Triparmaceae</taxon>
        <taxon>Triparma</taxon>
    </lineage>
</organism>
<keyword evidence="2" id="KW-1133">Transmembrane helix</keyword>
<dbReference type="AlphaFoldDB" id="A0A9W7FZL8"/>
<dbReference type="GO" id="GO:0047372">
    <property type="term" value="F:monoacylglycerol lipase activity"/>
    <property type="evidence" value="ECO:0007669"/>
    <property type="project" value="TreeGrafter"/>
</dbReference>
<proteinExistence type="inferred from homology"/>
<feature type="transmembrane region" description="Helical" evidence="2">
    <location>
        <begin position="62"/>
        <end position="83"/>
    </location>
</feature>
<evidence type="ECO:0000256" key="1">
    <source>
        <dbReference type="ARBA" id="ARBA00010884"/>
    </source>
</evidence>
<gene>
    <name evidence="3" type="ORF">TrCOL_g5590</name>
</gene>
<sequence>MNSTPLFKAFFLGIFKMLSLYLLLILFVTCAWKDSSGGRIGRRTLGGVAFLAFVVFKDEAHIWEYGVENLLLLLLLCLSYVISVLLRPSVSLPSCFLRTLLLALSTTIILSPLDNLAYSNYLIENAHVDPDTVASFKSFLQSITTSGSSNSPNYCTNGILNSGLYASNSPYSSSNKLAHYWSQSAYLDYDNHPDRTRWLFTGDSRTLVPFIANAGAVRPVSYTRRWVNVSKSPDTVTRSPDQAEPYVAVDCIDRGTDTTLLVLHGLNGGSDEEYVKDLVGKTELSACVMIGRGLMNTPVVDGRMFNGARTGDVGIVAKEIKDATGGGKVVGVGFSMGAIVLSNYIAKAGEGCSLDAGISVGGGLDMTRNEGYVRSKVLWQPFLATTLVAQFFHRFMPFYEGRLTEEQQRGAEYATSVTDFDRELVAPYNGYGSVMDYYSAMSAGEGWRGRDDPGKIGGVSVPLAVVNALDDPIVCEGTMMEPGEVVEAGGKNIVYLLTKRGGHVGYPLGRVRGEGWRWMTETIEGFVEAVEAVTAEAN</sequence>
<evidence type="ECO:0008006" key="5">
    <source>
        <dbReference type="Google" id="ProtNLM"/>
    </source>
</evidence>
<evidence type="ECO:0000313" key="3">
    <source>
        <dbReference type="EMBL" id="GMI24833.1"/>
    </source>
</evidence>
<comment type="similarity">
    <text evidence="1">Belongs to the AB hydrolase superfamily. AB hydrolase 4 family.</text>
</comment>